<organism evidence="1 2">
    <name type="scientific">Clostridium hominis</name>
    <dbReference type="NCBI Taxonomy" id="2763036"/>
    <lineage>
        <taxon>Bacteria</taxon>
        <taxon>Bacillati</taxon>
        <taxon>Bacillota</taxon>
        <taxon>Clostridia</taxon>
        <taxon>Eubacteriales</taxon>
        <taxon>Clostridiaceae</taxon>
        <taxon>Clostridium</taxon>
    </lineage>
</organism>
<dbReference type="InterPro" id="IPR043740">
    <property type="entry name" value="DUF5685"/>
</dbReference>
<dbReference type="Pfam" id="PF18937">
    <property type="entry name" value="DUF5685"/>
    <property type="match status" value="1"/>
</dbReference>
<sequence length="298" mass="34957">MFGYITPLKSELKVKEFEYFRSYYHGLCYSIKNNFGNIPRLTLNYDMTFIGFILEGLSNESIIIENKRCIKHPTYDIQVIKDTNALKYAANLSITFFDYKLKDNINDDDNNKSKVFNIFLGPYSKKAALNHYNINSIIKLNLANLSNMEKEKNFNSLDQICHPFSNIMASILKDYPHNLFEDSNTLRDKLYNLGYCIGKYIYLMDAFDDLEEDILSNQFNPLIVTHKLDRENYKDIINEIINEMDFLILSCISHCKEILDSITLLKHREILNNIITLGMTNEFYQICNKMYKKIPPNN</sequence>
<accession>A0ABR7DCY6</accession>
<dbReference type="Proteomes" id="UP000596929">
    <property type="component" value="Unassembled WGS sequence"/>
</dbReference>
<protein>
    <submittedName>
        <fullName evidence="1">Uncharacterized protein</fullName>
    </submittedName>
</protein>
<comment type="caution">
    <text evidence="1">The sequence shown here is derived from an EMBL/GenBank/DDBJ whole genome shotgun (WGS) entry which is preliminary data.</text>
</comment>
<keyword evidence="2" id="KW-1185">Reference proteome</keyword>
<dbReference type="EMBL" id="JACOOO010000017">
    <property type="protein sequence ID" value="MBC5629282.1"/>
    <property type="molecule type" value="Genomic_DNA"/>
</dbReference>
<reference evidence="1 2" key="1">
    <citation type="submission" date="2020-08" db="EMBL/GenBank/DDBJ databases">
        <title>Genome public.</title>
        <authorList>
            <person name="Liu C."/>
            <person name="Sun Q."/>
        </authorList>
    </citation>
    <scope>NUCLEOTIDE SEQUENCE [LARGE SCALE GENOMIC DNA]</scope>
    <source>
        <strain evidence="1 2">NSJ-6</strain>
    </source>
</reference>
<dbReference type="RefSeq" id="WP_032118665.1">
    <property type="nucleotide sequence ID" value="NZ_JACOOO010000017.1"/>
</dbReference>
<proteinExistence type="predicted"/>
<name>A0ABR7DCY6_9CLOT</name>
<evidence type="ECO:0000313" key="2">
    <source>
        <dbReference type="Proteomes" id="UP000596929"/>
    </source>
</evidence>
<evidence type="ECO:0000313" key="1">
    <source>
        <dbReference type="EMBL" id="MBC5629282.1"/>
    </source>
</evidence>
<gene>
    <name evidence="1" type="ORF">H8S20_10285</name>
</gene>